<dbReference type="AlphaFoldDB" id="A0ABD0U158"/>
<reference evidence="2 3" key="1">
    <citation type="journal article" date="2024" name="Plant Biotechnol. J.">
        <title>Dendrobium thyrsiflorum genome and its molecular insights into genes involved in important horticultural traits.</title>
        <authorList>
            <person name="Chen B."/>
            <person name="Wang J.Y."/>
            <person name="Zheng P.J."/>
            <person name="Li K.L."/>
            <person name="Liang Y.M."/>
            <person name="Chen X.F."/>
            <person name="Zhang C."/>
            <person name="Zhao X."/>
            <person name="He X."/>
            <person name="Zhang G.Q."/>
            <person name="Liu Z.J."/>
            <person name="Xu Q."/>
        </authorList>
    </citation>
    <scope>NUCLEOTIDE SEQUENCE [LARGE SCALE GENOMIC DNA]</scope>
    <source>
        <strain evidence="2">GZMU011</strain>
    </source>
</reference>
<name>A0ABD0U158_DENTH</name>
<accession>A0ABD0U158</accession>
<proteinExistence type="predicted"/>
<keyword evidence="3" id="KW-1185">Reference proteome</keyword>
<gene>
    <name evidence="2" type="ORF">M5K25_024062</name>
</gene>
<evidence type="ECO:0000256" key="1">
    <source>
        <dbReference type="SAM" id="MobiDB-lite"/>
    </source>
</evidence>
<dbReference type="EMBL" id="JANQDX010000018">
    <property type="protein sequence ID" value="KAL0905627.1"/>
    <property type="molecule type" value="Genomic_DNA"/>
</dbReference>
<evidence type="ECO:0000313" key="2">
    <source>
        <dbReference type="EMBL" id="KAL0905627.1"/>
    </source>
</evidence>
<evidence type="ECO:0008006" key="4">
    <source>
        <dbReference type="Google" id="ProtNLM"/>
    </source>
</evidence>
<evidence type="ECO:0000313" key="3">
    <source>
        <dbReference type="Proteomes" id="UP001552299"/>
    </source>
</evidence>
<feature type="region of interest" description="Disordered" evidence="1">
    <location>
        <begin position="154"/>
        <end position="205"/>
    </location>
</feature>
<sequence length="224" mass="25286">MKKCSPYTYQFLLCLQNHLQRPVHNVIFRYSCIVHYQEIAENPGHHLTLASAITSKSVGFDTNVILSQSHHTYLTYAKTRLFGRASGMRIKLISERDFFGEMTTKKVDALGGEVEQIKSRMDESFSTMKNRMGSRLGGLEEMIKKLIEMQSQAPPTAPITNPHHDLTGGPVAESKGKEIGREEFDEESSFHQDPPPRAPIRGGIGVSEEGTTRRELYDWIYGVL</sequence>
<organism evidence="2 3">
    <name type="scientific">Dendrobium thyrsiflorum</name>
    <name type="common">Pinecone-like raceme dendrobium</name>
    <name type="synonym">Orchid</name>
    <dbReference type="NCBI Taxonomy" id="117978"/>
    <lineage>
        <taxon>Eukaryota</taxon>
        <taxon>Viridiplantae</taxon>
        <taxon>Streptophyta</taxon>
        <taxon>Embryophyta</taxon>
        <taxon>Tracheophyta</taxon>
        <taxon>Spermatophyta</taxon>
        <taxon>Magnoliopsida</taxon>
        <taxon>Liliopsida</taxon>
        <taxon>Asparagales</taxon>
        <taxon>Orchidaceae</taxon>
        <taxon>Epidendroideae</taxon>
        <taxon>Malaxideae</taxon>
        <taxon>Dendrobiinae</taxon>
        <taxon>Dendrobium</taxon>
    </lineage>
</organism>
<comment type="caution">
    <text evidence="2">The sequence shown here is derived from an EMBL/GenBank/DDBJ whole genome shotgun (WGS) entry which is preliminary data.</text>
</comment>
<protein>
    <recommendedName>
        <fullName evidence="4">VASP tetramerisation domain-containing protein</fullName>
    </recommendedName>
</protein>
<dbReference type="Proteomes" id="UP001552299">
    <property type="component" value="Unassembled WGS sequence"/>
</dbReference>